<comment type="caution">
    <text evidence="1">The sequence shown here is derived from an EMBL/GenBank/DDBJ whole genome shotgun (WGS) entry which is preliminary data.</text>
</comment>
<reference evidence="1 2" key="1">
    <citation type="submission" date="2019-06" db="EMBL/GenBank/DDBJ databases">
        <title>Genomic Encyclopedia of Type Strains, Phase IV (KMG-V): Genome sequencing to study the core and pangenomes of soil and plant-associated prokaryotes.</title>
        <authorList>
            <person name="Whitman W."/>
        </authorList>
    </citation>
    <scope>NUCLEOTIDE SEQUENCE [LARGE SCALE GENOMIC DNA]</scope>
    <source>
        <strain evidence="1 2">BR 510</strain>
    </source>
</reference>
<evidence type="ECO:0000313" key="2">
    <source>
        <dbReference type="Proteomes" id="UP000319949"/>
    </source>
</evidence>
<name>A0A560DIY1_9BRAD</name>
<keyword evidence="2" id="KW-1185">Reference proteome</keyword>
<evidence type="ECO:0000313" key="1">
    <source>
        <dbReference type="EMBL" id="TWA97070.1"/>
    </source>
</evidence>
<gene>
    <name evidence="1" type="ORF">FBZ96_106121</name>
</gene>
<proteinExistence type="predicted"/>
<dbReference type="EMBL" id="VITK01000006">
    <property type="protein sequence ID" value="TWA97070.1"/>
    <property type="molecule type" value="Genomic_DNA"/>
</dbReference>
<protein>
    <submittedName>
        <fullName evidence="1">Uncharacterized protein</fullName>
    </submittedName>
</protein>
<accession>A0A560DIY1</accession>
<dbReference type="Proteomes" id="UP000319949">
    <property type="component" value="Unassembled WGS sequence"/>
</dbReference>
<sequence>MIALAGCSPGQRIVVVGAKSIELMMDLQRRGYFLAASAGNCGLPAAQYDAALVDWRRRPLGALDAAMDWLDGFLGPRAVLVIWLDAQKPAAKDNLRAAVAKRGFIVLQGAEHPCGSALLARRSQAYPMQKAA</sequence>
<organism evidence="1 2">
    <name type="scientific">Bradyrhizobium stylosanthis</name>
    <dbReference type="NCBI Taxonomy" id="1803665"/>
    <lineage>
        <taxon>Bacteria</taxon>
        <taxon>Pseudomonadati</taxon>
        <taxon>Pseudomonadota</taxon>
        <taxon>Alphaproteobacteria</taxon>
        <taxon>Hyphomicrobiales</taxon>
        <taxon>Nitrobacteraceae</taxon>
        <taxon>Bradyrhizobium</taxon>
    </lineage>
</organism>
<dbReference type="AlphaFoldDB" id="A0A560DIY1"/>